<dbReference type="InterPro" id="IPR055957">
    <property type="entry name" value="DUF7535"/>
</dbReference>
<dbReference type="OrthoDB" id="375898at2157"/>
<keyword evidence="1" id="KW-1133">Transmembrane helix</keyword>
<evidence type="ECO:0000256" key="1">
    <source>
        <dbReference type="SAM" id="Phobius"/>
    </source>
</evidence>
<reference evidence="2" key="1">
    <citation type="submission" date="2019-12" db="EMBL/GenBank/DDBJ databases">
        <title>Whole-genome sequence of Halomicrobium mukohataei pws1.</title>
        <authorList>
            <person name="Verma D.K."/>
            <person name="Gopal K."/>
            <person name="Prasad E.S."/>
        </authorList>
    </citation>
    <scope>NUCLEOTIDE SEQUENCE</scope>
    <source>
        <strain evidence="2">Pws1</strain>
    </source>
</reference>
<gene>
    <name evidence="2" type="ORF">GOC74_04910</name>
</gene>
<dbReference type="EMBL" id="WOYG01000001">
    <property type="protein sequence ID" value="NLV09269.1"/>
    <property type="molecule type" value="Genomic_DNA"/>
</dbReference>
<name>A0A847U8G2_9EURY</name>
<protein>
    <submittedName>
        <fullName evidence="2">Uncharacterized protein</fullName>
    </submittedName>
</protein>
<comment type="caution">
    <text evidence="2">The sequence shown here is derived from an EMBL/GenBank/DDBJ whole genome shotgun (WGS) entry which is preliminary data.</text>
</comment>
<keyword evidence="1" id="KW-0472">Membrane</keyword>
<dbReference type="RefSeq" id="WP_170093158.1">
    <property type="nucleotide sequence ID" value="NZ_WOYG01000001.1"/>
</dbReference>
<proteinExistence type="predicted"/>
<evidence type="ECO:0000313" key="2">
    <source>
        <dbReference type="EMBL" id="NLV09269.1"/>
    </source>
</evidence>
<sequence>MAAETDGGSGLRTVTPLADESDDSQMNAIGWLIFAGMLVVMLPVLPILALIWLVDKLTN</sequence>
<dbReference type="AlphaFoldDB" id="A0A847U8G2"/>
<accession>A0A847U8G2</accession>
<feature type="transmembrane region" description="Helical" evidence="1">
    <location>
        <begin position="29"/>
        <end position="54"/>
    </location>
</feature>
<evidence type="ECO:0000313" key="3">
    <source>
        <dbReference type="Proteomes" id="UP000608662"/>
    </source>
</evidence>
<dbReference type="Proteomes" id="UP000608662">
    <property type="component" value="Unassembled WGS sequence"/>
</dbReference>
<keyword evidence="1" id="KW-0812">Transmembrane</keyword>
<organism evidence="2 3">
    <name type="scientific">Halomicrobium mukohataei</name>
    <dbReference type="NCBI Taxonomy" id="57705"/>
    <lineage>
        <taxon>Archaea</taxon>
        <taxon>Methanobacteriati</taxon>
        <taxon>Methanobacteriota</taxon>
        <taxon>Stenosarchaea group</taxon>
        <taxon>Halobacteria</taxon>
        <taxon>Halobacteriales</taxon>
        <taxon>Haloarculaceae</taxon>
        <taxon>Halomicrobium</taxon>
    </lineage>
</organism>
<dbReference type="Pfam" id="PF24379">
    <property type="entry name" value="DUF7535"/>
    <property type="match status" value="1"/>
</dbReference>
<dbReference type="GeneID" id="94359734"/>